<name>A0A4V1LQY4_9BACT</name>
<dbReference type="AlphaFoldDB" id="A0A4V1LQY4"/>
<evidence type="ECO:0000313" key="3">
    <source>
        <dbReference type="Proteomes" id="UP000290172"/>
    </source>
</evidence>
<keyword evidence="1" id="KW-0812">Transmembrane</keyword>
<gene>
    <name evidence="2" type="ORF">CRV08_13335</name>
</gene>
<protein>
    <submittedName>
        <fullName evidence="2">Transporter</fullName>
    </submittedName>
</protein>
<feature type="transmembrane region" description="Helical" evidence="1">
    <location>
        <begin position="84"/>
        <end position="107"/>
    </location>
</feature>
<proteinExistence type="predicted"/>
<evidence type="ECO:0000313" key="2">
    <source>
        <dbReference type="EMBL" id="RXJ66308.1"/>
    </source>
</evidence>
<dbReference type="EMBL" id="PDKJ01000016">
    <property type="protein sequence ID" value="RXJ66308.1"/>
    <property type="molecule type" value="Genomic_DNA"/>
</dbReference>
<feature type="transmembrane region" description="Helical" evidence="1">
    <location>
        <begin position="12"/>
        <end position="33"/>
    </location>
</feature>
<keyword evidence="1" id="KW-1133">Transmembrane helix</keyword>
<sequence>MKKINLPIIGAVITALLSTLCCLPAFLFIFFGISSGVLSYFTTFTYARIPLAILTIILFVYGIRKYMKNNSCECTKKERIKNSFFISFLLLFFLLILLYPEIIPLFME</sequence>
<dbReference type="Proteomes" id="UP000290172">
    <property type="component" value="Unassembled WGS sequence"/>
</dbReference>
<dbReference type="Gene3D" id="1.10.287.910">
    <property type="entry name" value="bacterial mercury transporter, merf"/>
    <property type="match status" value="1"/>
</dbReference>
<comment type="caution">
    <text evidence="2">The sequence shown here is derived from an EMBL/GenBank/DDBJ whole genome shotgun (WGS) entry which is preliminary data.</text>
</comment>
<organism evidence="2 3">
    <name type="scientific">Halarcobacter ebronensis</name>
    <dbReference type="NCBI Taxonomy" id="1462615"/>
    <lineage>
        <taxon>Bacteria</taxon>
        <taxon>Pseudomonadati</taxon>
        <taxon>Campylobacterota</taxon>
        <taxon>Epsilonproteobacteria</taxon>
        <taxon>Campylobacterales</taxon>
        <taxon>Arcobacteraceae</taxon>
        <taxon>Halarcobacter</taxon>
    </lineage>
</organism>
<dbReference type="RefSeq" id="WP_128982950.1">
    <property type="nucleotide sequence ID" value="NZ_PDKJ01000016.1"/>
</dbReference>
<keyword evidence="1" id="KW-0472">Membrane</keyword>
<accession>A0A4V1LQY4</accession>
<reference evidence="2 3" key="1">
    <citation type="submission" date="2017-10" db="EMBL/GenBank/DDBJ databases">
        <title>Genomics of the genus Arcobacter.</title>
        <authorList>
            <person name="Perez-Cataluna A."/>
            <person name="Figueras M.J."/>
        </authorList>
    </citation>
    <scope>NUCLEOTIDE SEQUENCE [LARGE SCALE GENOMIC DNA]</scope>
    <source>
        <strain evidence="2 3">CECT 8993</strain>
    </source>
</reference>
<feature type="transmembrane region" description="Helical" evidence="1">
    <location>
        <begin position="45"/>
        <end position="63"/>
    </location>
</feature>
<evidence type="ECO:0000256" key="1">
    <source>
        <dbReference type="SAM" id="Phobius"/>
    </source>
</evidence>